<evidence type="ECO:0000256" key="8">
    <source>
        <dbReference type="ARBA" id="ARBA00023284"/>
    </source>
</evidence>
<organism evidence="12">
    <name type="scientific">Dissulfuribacter thermophilus</name>
    <dbReference type="NCBI Taxonomy" id="1156395"/>
    <lineage>
        <taxon>Bacteria</taxon>
        <taxon>Pseudomonadati</taxon>
        <taxon>Thermodesulfobacteriota</taxon>
        <taxon>Dissulfuribacteria</taxon>
        <taxon>Dissulfuribacterales</taxon>
        <taxon>Dissulfuribacteraceae</taxon>
        <taxon>Dissulfuribacter</taxon>
    </lineage>
</organism>
<protein>
    <submittedName>
        <fullName evidence="12">FAD-dependent oxidoreductase</fullName>
    </submittedName>
</protein>
<dbReference type="EMBL" id="DRND01000403">
    <property type="protein sequence ID" value="HFC47236.1"/>
    <property type="molecule type" value="Genomic_DNA"/>
</dbReference>
<evidence type="ECO:0000256" key="1">
    <source>
        <dbReference type="ARBA" id="ARBA00001974"/>
    </source>
</evidence>
<dbReference type="Pfam" id="PF07992">
    <property type="entry name" value="Pyr_redox_2"/>
    <property type="match status" value="1"/>
</dbReference>
<dbReference type="SUPFAM" id="SSF51905">
    <property type="entry name" value="FAD/NAD(P)-binding domain"/>
    <property type="match status" value="1"/>
</dbReference>
<keyword evidence="5" id="KW-0521">NADP</keyword>
<dbReference type="InterPro" id="IPR023753">
    <property type="entry name" value="FAD/NAD-binding_dom"/>
</dbReference>
<keyword evidence="6 9" id="KW-0560">Oxidoreductase</keyword>
<dbReference type="PANTHER" id="PTHR43014:SF2">
    <property type="entry name" value="MERCURIC REDUCTASE"/>
    <property type="match status" value="1"/>
</dbReference>
<dbReference type="SUPFAM" id="SSF55424">
    <property type="entry name" value="FAD/NAD-linked reductases, dimerisation (C-terminal) domain"/>
    <property type="match status" value="1"/>
</dbReference>
<reference evidence="12" key="1">
    <citation type="journal article" date="2020" name="mSystems">
        <title>Genome- and Community-Level Interaction Insights into Carbon Utilization and Element Cycling Functions of Hydrothermarchaeota in Hydrothermal Sediment.</title>
        <authorList>
            <person name="Zhou Z."/>
            <person name="Liu Y."/>
            <person name="Xu W."/>
            <person name="Pan J."/>
            <person name="Luo Z.H."/>
            <person name="Li M."/>
        </authorList>
    </citation>
    <scope>NUCLEOTIDE SEQUENCE [LARGE SCALE GENOMIC DNA]</scope>
    <source>
        <strain evidence="12">HyVt-503</strain>
    </source>
</reference>
<feature type="non-terminal residue" evidence="12">
    <location>
        <position position="411"/>
    </location>
</feature>
<dbReference type="PRINTS" id="PR00411">
    <property type="entry name" value="PNDRDTASEI"/>
</dbReference>
<accession>A0A7V2SWW0</accession>
<evidence type="ECO:0000256" key="9">
    <source>
        <dbReference type="RuleBase" id="RU003691"/>
    </source>
</evidence>
<dbReference type="PANTHER" id="PTHR43014">
    <property type="entry name" value="MERCURIC REDUCTASE"/>
    <property type="match status" value="1"/>
</dbReference>
<evidence type="ECO:0000259" key="11">
    <source>
        <dbReference type="Pfam" id="PF07992"/>
    </source>
</evidence>
<name>A0A7V2SWW0_9BACT</name>
<dbReference type="InterPro" id="IPR012999">
    <property type="entry name" value="Pyr_OxRdtase_I_AS"/>
</dbReference>
<dbReference type="GO" id="GO:0003955">
    <property type="term" value="F:NAD(P)H dehydrogenase (quinone) activity"/>
    <property type="evidence" value="ECO:0007669"/>
    <property type="project" value="TreeGrafter"/>
</dbReference>
<dbReference type="Proteomes" id="UP000885797">
    <property type="component" value="Unassembled WGS sequence"/>
</dbReference>
<keyword evidence="7" id="KW-1015">Disulfide bond</keyword>
<comment type="similarity">
    <text evidence="2 9">Belongs to the class-I pyridine nucleotide-disulfide oxidoreductase family.</text>
</comment>
<sequence>MSWFDYDMIVIGGGAAGLTVTAGAAQLGARTLLVEREEALGGDCLHYGCVPSKTLIRTARLYHQMKNSSYYGLPSVEVPEVDFSQVRERIRDVIATIEEHDSPKRFCSLGAKVVFGGAEFVNEHEISVDGRRYSGKKICVATGSGPAIPHINGLNDVSYHTNKTIFFMDRLPERLIILGGGAIAIEMAQAFSRLGSQVTVCQRSERILTREDPDCAHLIQGVLEGEGVKFLLGTKVRSVAKAPDGGIGVNVHLASTGKEVVVEGDTLLVALGRSANLDGLSLENAGVEFDRRGIDVDARLRTSRKHIFAAGDVIGKYQFTHAAGYEGGIVVANAIFRLPRKVDYTFMPRCIYTDPELATVGLTEAECLEMGIDFEVIKEPFSANDRAITEGATTGFIKLIIGENGRPVGVQ</sequence>
<proteinExistence type="inferred from homology"/>
<dbReference type="InterPro" id="IPR016156">
    <property type="entry name" value="FAD/NAD-linked_Rdtase_dimer_sf"/>
</dbReference>
<dbReference type="PRINTS" id="PR00368">
    <property type="entry name" value="FADPNR"/>
</dbReference>
<dbReference type="GO" id="GO:0016668">
    <property type="term" value="F:oxidoreductase activity, acting on a sulfur group of donors, NAD(P) as acceptor"/>
    <property type="evidence" value="ECO:0007669"/>
    <property type="project" value="InterPro"/>
</dbReference>
<evidence type="ECO:0000313" key="12">
    <source>
        <dbReference type="EMBL" id="HFC47236.1"/>
    </source>
</evidence>
<evidence type="ECO:0000256" key="6">
    <source>
        <dbReference type="ARBA" id="ARBA00023002"/>
    </source>
</evidence>
<keyword evidence="4 9" id="KW-0274">FAD</keyword>
<dbReference type="InterPro" id="IPR036188">
    <property type="entry name" value="FAD/NAD-bd_sf"/>
</dbReference>
<evidence type="ECO:0000256" key="2">
    <source>
        <dbReference type="ARBA" id="ARBA00007532"/>
    </source>
</evidence>
<keyword evidence="8 9" id="KW-0676">Redox-active center</keyword>
<dbReference type="Gene3D" id="3.30.390.30">
    <property type="match status" value="1"/>
</dbReference>
<evidence type="ECO:0000259" key="10">
    <source>
        <dbReference type="Pfam" id="PF02852"/>
    </source>
</evidence>
<feature type="domain" description="Pyridine nucleotide-disulphide oxidoreductase dimerisation" evidence="10">
    <location>
        <begin position="347"/>
        <end position="410"/>
    </location>
</feature>
<dbReference type="AlphaFoldDB" id="A0A7V2SWW0"/>
<evidence type="ECO:0000256" key="4">
    <source>
        <dbReference type="ARBA" id="ARBA00022827"/>
    </source>
</evidence>
<evidence type="ECO:0000256" key="3">
    <source>
        <dbReference type="ARBA" id="ARBA00022630"/>
    </source>
</evidence>
<dbReference type="GO" id="GO:0050660">
    <property type="term" value="F:flavin adenine dinucleotide binding"/>
    <property type="evidence" value="ECO:0007669"/>
    <property type="project" value="TreeGrafter"/>
</dbReference>
<evidence type="ECO:0000256" key="5">
    <source>
        <dbReference type="ARBA" id="ARBA00022857"/>
    </source>
</evidence>
<feature type="domain" description="FAD/NAD(P)-binding" evidence="11">
    <location>
        <begin position="6"/>
        <end position="327"/>
    </location>
</feature>
<evidence type="ECO:0000256" key="7">
    <source>
        <dbReference type="ARBA" id="ARBA00023157"/>
    </source>
</evidence>
<dbReference type="Pfam" id="PF02852">
    <property type="entry name" value="Pyr_redox_dim"/>
    <property type="match status" value="1"/>
</dbReference>
<dbReference type="PROSITE" id="PS00076">
    <property type="entry name" value="PYRIDINE_REDOX_1"/>
    <property type="match status" value="1"/>
</dbReference>
<dbReference type="InterPro" id="IPR004099">
    <property type="entry name" value="Pyr_nucl-diS_OxRdtase_dimer"/>
</dbReference>
<comment type="cofactor">
    <cofactor evidence="1">
        <name>FAD</name>
        <dbReference type="ChEBI" id="CHEBI:57692"/>
    </cofactor>
</comment>
<dbReference type="Gene3D" id="3.50.50.60">
    <property type="entry name" value="FAD/NAD(P)-binding domain"/>
    <property type="match status" value="2"/>
</dbReference>
<gene>
    <name evidence="12" type="ORF">ENJ63_05065</name>
</gene>
<keyword evidence="3 9" id="KW-0285">Flavoprotein</keyword>
<comment type="caution">
    <text evidence="12">The sequence shown here is derived from an EMBL/GenBank/DDBJ whole genome shotgun (WGS) entry which is preliminary data.</text>
</comment>